<evidence type="ECO:0000259" key="2">
    <source>
        <dbReference type="Pfam" id="PF01558"/>
    </source>
</evidence>
<evidence type="ECO:0000313" key="3">
    <source>
        <dbReference type="EMBL" id="QNB46604.1"/>
    </source>
</evidence>
<gene>
    <name evidence="3" type="ORF">BR63_09970</name>
</gene>
<dbReference type="InterPro" id="IPR052554">
    <property type="entry name" value="2-oxoglutarate_synth_KorC"/>
</dbReference>
<dbReference type="GO" id="GO:0016903">
    <property type="term" value="F:oxidoreductase activity, acting on the aldehyde or oxo group of donors"/>
    <property type="evidence" value="ECO:0007669"/>
    <property type="project" value="InterPro"/>
</dbReference>
<organism evidence="3 4">
    <name type="scientific">Thermanaerosceptrum fracticalcis</name>
    <dbReference type="NCBI Taxonomy" id="1712410"/>
    <lineage>
        <taxon>Bacteria</taxon>
        <taxon>Bacillati</taxon>
        <taxon>Bacillota</taxon>
        <taxon>Clostridia</taxon>
        <taxon>Eubacteriales</taxon>
        <taxon>Peptococcaceae</taxon>
        <taxon>Thermanaerosceptrum</taxon>
    </lineage>
</organism>
<proteinExistence type="predicted"/>
<keyword evidence="4" id="KW-1185">Reference proteome</keyword>
<dbReference type="RefSeq" id="WP_034421634.1">
    <property type="nucleotide sequence ID" value="NZ_CP045798.1"/>
</dbReference>
<dbReference type="AlphaFoldDB" id="A0A7G6E3F0"/>
<keyword evidence="1" id="KW-0560">Oxidoreductase</keyword>
<dbReference type="OrthoDB" id="9789125at2"/>
<dbReference type="InterPro" id="IPR002869">
    <property type="entry name" value="Pyrv_flavodox_OxRed_cen"/>
</dbReference>
<dbReference type="Gene3D" id="3.40.920.10">
    <property type="entry name" value="Pyruvate-ferredoxin oxidoreductase, PFOR, domain III"/>
    <property type="match status" value="1"/>
</dbReference>
<evidence type="ECO:0000256" key="1">
    <source>
        <dbReference type="ARBA" id="ARBA00023002"/>
    </source>
</evidence>
<accession>A0A7G6E3F0</accession>
<sequence>MMHQFLLAGFGGQGVMLMGRILAYAGMKEQKQVMYIPSYGSEMRGGTANCSVILSEEEIDAPVVSKPSGLVVMNAPSFDKFETRIRENGLVIVNSSTVTREALRQDVKVIKVPANDMAKELGNERIANMILLGTLISATKCLKAESVLESLKEILPVHRHDLLPLNQKAIEAGMQLAISTPKRN</sequence>
<evidence type="ECO:0000313" key="4">
    <source>
        <dbReference type="Proteomes" id="UP000515847"/>
    </source>
</evidence>
<dbReference type="Pfam" id="PF01558">
    <property type="entry name" value="POR"/>
    <property type="match status" value="1"/>
</dbReference>
<protein>
    <submittedName>
        <fullName evidence="3">2-oxoacid:ferredoxin oxidoreductase subunit gamma</fullName>
    </submittedName>
</protein>
<dbReference type="Proteomes" id="UP000515847">
    <property type="component" value="Chromosome"/>
</dbReference>
<dbReference type="InterPro" id="IPR019752">
    <property type="entry name" value="Pyrv/ketoisovalerate_OxRed_cat"/>
</dbReference>
<reference evidence="3 4" key="1">
    <citation type="journal article" date="2019" name="Front. Microbiol.">
        <title>Thermoanaerosceptrum fracticalcis gen. nov. sp. nov., a Novel Fumarate-Fermenting Microorganism From a Deep Fractured Carbonate Aquifer of the US Great Basin.</title>
        <authorList>
            <person name="Hamilton-Brehm S.D."/>
            <person name="Stewart L.E."/>
            <person name="Zavarin M."/>
            <person name="Caldwell M."/>
            <person name="Lawson P.A."/>
            <person name="Onstott T.C."/>
            <person name="Grzymski J."/>
            <person name="Neveux I."/>
            <person name="Lollar B.S."/>
            <person name="Russell C.E."/>
            <person name="Moser D.P."/>
        </authorList>
    </citation>
    <scope>NUCLEOTIDE SEQUENCE [LARGE SCALE GENOMIC DNA]</scope>
    <source>
        <strain evidence="3 4">DRI-13</strain>
    </source>
</reference>
<name>A0A7G6E3F0_THEFR</name>
<dbReference type="PANTHER" id="PTHR42730">
    <property type="entry name" value="2-OXOGLUTARATE SYNTHASE SUBUNIT KORC"/>
    <property type="match status" value="1"/>
</dbReference>
<dbReference type="KEGG" id="tfr:BR63_09970"/>
<dbReference type="SUPFAM" id="SSF53323">
    <property type="entry name" value="Pyruvate-ferredoxin oxidoreductase, PFOR, domain III"/>
    <property type="match status" value="1"/>
</dbReference>
<dbReference type="PANTHER" id="PTHR42730:SF1">
    <property type="entry name" value="2-OXOGLUTARATE SYNTHASE SUBUNIT KORC"/>
    <property type="match status" value="1"/>
</dbReference>
<feature type="domain" description="Pyruvate/ketoisovalerate oxidoreductase catalytic" evidence="2">
    <location>
        <begin position="11"/>
        <end position="175"/>
    </location>
</feature>
<dbReference type="EMBL" id="CP045798">
    <property type="protein sequence ID" value="QNB46604.1"/>
    <property type="molecule type" value="Genomic_DNA"/>
</dbReference>